<comment type="caution">
    <text evidence="3">The sequence shown here is derived from an EMBL/GenBank/DDBJ whole genome shotgun (WGS) entry which is preliminary data.</text>
</comment>
<proteinExistence type="predicted"/>
<feature type="transmembrane region" description="Helical" evidence="2">
    <location>
        <begin position="119"/>
        <end position="138"/>
    </location>
</feature>
<dbReference type="AlphaFoldDB" id="A0A934Q685"/>
<feature type="transmembrane region" description="Helical" evidence="2">
    <location>
        <begin position="187"/>
        <end position="210"/>
    </location>
</feature>
<feature type="transmembrane region" description="Helical" evidence="2">
    <location>
        <begin position="86"/>
        <end position="107"/>
    </location>
</feature>
<keyword evidence="2" id="KW-0472">Membrane</keyword>
<keyword evidence="4" id="KW-1185">Reference proteome</keyword>
<protein>
    <submittedName>
        <fullName evidence="3">Pr6Pr family membrane protein</fullName>
    </submittedName>
</protein>
<dbReference type="Proteomes" id="UP000608530">
    <property type="component" value="Unassembled WGS sequence"/>
</dbReference>
<dbReference type="InterPro" id="IPR049713">
    <property type="entry name" value="Pr6Pr-like"/>
</dbReference>
<feature type="region of interest" description="Disordered" evidence="1">
    <location>
        <begin position="218"/>
        <end position="262"/>
    </location>
</feature>
<dbReference type="NCBIfam" id="NF038065">
    <property type="entry name" value="Pr6Pr"/>
    <property type="match status" value="1"/>
</dbReference>
<accession>A0A934Q685</accession>
<name>A0A934Q685_9MICO</name>
<dbReference type="EMBL" id="JAEHOH010000006">
    <property type="protein sequence ID" value="MBK0418421.1"/>
    <property type="molecule type" value="Genomic_DNA"/>
</dbReference>
<sequence>MPVDTRGRGGAVRAVVAVLRVALAALVLAAVAASYVDTWKRIGGPPNPFNFFGYFTIQSNLLGAAVLVLSASALLRGAPRGGLVPLLRAAATTYVVVVGAVYALLLAPLGDIGGISVEWANTVLHIAAPILLPLDWILAPERAPIPWSRLWALLVYPAVWIAVVLARGATDGWVPYPFLAPENGAPAVFAVCAGIAATILGVGALVFAIGRIRLRSRKPRARGSRSREPRSRGSRSRGSRSRGSRSREPRAAGSRFREPGTR</sequence>
<evidence type="ECO:0000256" key="1">
    <source>
        <dbReference type="SAM" id="MobiDB-lite"/>
    </source>
</evidence>
<gene>
    <name evidence="3" type="ORF">JD276_05155</name>
</gene>
<feature type="transmembrane region" description="Helical" evidence="2">
    <location>
        <begin position="51"/>
        <end position="74"/>
    </location>
</feature>
<evidence type="ECO:0000256" key="2">
    <source>
        <dbReference type="SAM" id="Phobius"/>
    </source>
</evidence>
<reference evidence="3" key="1">
    <citation type="submission" date="2020-12" db="EMBL/GenBank/DDBJ databases">
        <title>Leucobacter sp. CAS1, isolated from Chromium sludge.</title>
        <authorList>
            <person name="Xu Z."/>
        </authorList>
    </citation>
    <scope>NUCLEOTIDE SEQUENCE</scope>
    <source>
        <strain evidence="3">CSA1</strain>
    </source>
</reference>
<feature type="compositionally biased region" description="Basic and acidic residues" evidence="1">
    <location>
        <begin position="245"/>
        <end position="262"/>
    </location>
</feature>
<feature type="transmembrane region" description="Helical" evidence="2">
    <location>
        <begin position="12"/>
        <end position="36"/>
    </location>
</feature>
<organism evidence="3 4">
    <name type="scientific">Leucobacter chromiisoli</name>
    <dbReference type="NCBI Taxonomy" id="2796471"/>
    <lineage>
        <taxon>Bacteria</taxon>
        <taxon>Bacillati</taxon>
        <taxon>Actinomycetota</taxon>
        <taxon>Actinomycetes</taxon>
        <taxon>Micrococcales</taxon>
        <taxon>Microbacteriaceae</taxon>
        <taxon>Leucobacter</taxon>
    </lineage>
</organism>
<dbReference type="RefSeq" id="WP_200114545.1">
    <property type="nucleotide sequence ID" value="NZ_JAEHOH010000006.1"/>
</dbReference>
<feature type="compositionally biased region" description="Basic residues" evidence="1">
    <location>
        <begin position="232"/>
        <end position="244"/>
    </location>
</feature>
<evidence type="ECO:0000313" key="3">
    <source>
        <dbReference type="EMBL" id="MBK0418421.1"/>
    </source>
</evidence>
<keyword evidence="2" id="KW-0812">Transmembrane</keyword>
<evidence type="ECO:0000313" key="4">
    <source>
        <dbReference type="Proteomes" id="UP000608530"/>
    </source>
</evidence>
<keyword evidence="2" id="KW-1133">Transmembrane helix</keyword>
<feature type="transmembrane region" description="Helical" evidence="2">
    <location>
        <begin position="150"/>
        <end position="167"/>
    </location>
</feature>